<evidence type="ECO:0000313" key="9">
    <source>
        <dbReference type="Proteomes" id="UP001501758"/>
    </source>
</evidence>
<gene>
    <name evidence="8" type="ORF">GCM10009430_15630</name>
</gene>
<keyword evidence="9" id="KW-1185">Reference proteome</keyword>
<evidence type="ECO:0000256" key="3">
    <source>
        <dbReference type="ARBA" id="ARBA00022553"/>
    </source>
</evidence>
<dbReference type="Proteomes" id="UP001501758">
    <property type="component" value="Unassembled WGS sequence"/>
</dbReference>
<name>A0ABP3TU65_9FLAO</name>
<evidence type="ECO:0000259" key="6">
    <source>
        <dbReference type="PROSITE" id="PS50109"/>
    </source>
</evidence>
<evidence type="ECO:0000313" key="8">
    <source>
        <dbReference type="EMBL" id="GAA0718017.1"/>
    </source>
</evidence>
<dbReference type="SUPFAM" id="SSF55874">
    <property type="entry name" value="ATPase domain of HSP90 chaperone/DNA topoisomerase II/histidine kinase"/>
    <property type="match status" value="1"/>
</dbReference>
<dbReference type="InterPro" id="IPR003594">
    <property type="entry name" value="HATPase_dom"/>
</dbReference>
<dbReference type="Pfam" id="PF08447">
    <property type="entry name" value="PAS_3"/>
    <property type="match status" value="3"/>
</dbReference>
<dbReference type="PANTHER" id="PTHR43304:SF1">
    <property type="entry name" value="PAC DOMAIN-CONTAINING PROTEIN"/>
    <property type="match status" value="1"/>
</dbReference>
<dbReference type="PANTHER" id="PTHR43304">
    <property type="entry name" value="PHYTOCHROME-LIKE PROTEIN CPH1"/>
    <property type="match status" value="1"/>
</dbReference>
<dbReference type="Pfam" id="PF02518">
    <property type="entry name" value="HATPase_c"/>
    <property type="match status" value="1"/>
</dbReference>
<dbReference type="InterPro" id="IPR004358">
    <property type="entry name" value="Sig_transdc_His_kin-like_C"/>
</dbReference>
<dbReference type="InterPro" id="IPR036890">
    <property type="entry name" value="HATPase_C_sf"/>
</dbReference>
<organism evidence="8 9">
    <name type="scientific">Aquimarina litoralis</name>
    <dbReference type="NCBI Taxonomy" id="584605"/>
    <lineage>
        <taxon>Bacteria</taxon>
        <taxon>Pseudomonadati</taxon>
        <taxon>Bacteroidota</taxon>
        <taxon>Flavobacteriia</taxon>
        <taxon>Flavobacteriales</taxon>
        <taxon>Flavobacteriaceae</taxon>
        <taxon>Aquimarina</taxon>
    </lineage>
</organism>
<dbReference type="InterPro" id="IPR013655">
    <property type="entry name" value="PAS_fold_3"/>
</dbReference>
<dbReference type="CDD" id="cd00130">
    <property type="entry name" value="PAS"/>
    <property type="match status" value="4"/>
</dbReference>
<feature type="domain" description="Histidine kinase" evidence="6">
    <location>
        <begin position="558"/>
        <end position="771"/>
    </location>
</feature>
<evidence type="ECO:0000259" key="7">
    <source>
        <dbReference type="PROSITE" id="PS50113"/>
    </source>
</evidence>
<evidence type="ECO:0000256" key="4">
    <source>
        <dbReference type="ARBA" id="ARBA00022679"/>
    </source>
</evidence>
<dbReference type="InterPro" id="IPR035965">
    <property type="entry name" value="PAS-like_dom_sf"/>
</dbReference>
<feature type="domain" description="PAC" evidence="7">
    <location>
        <begin position="239"/>
        <end position="292"/>
    </location>
</feature>
<evidence type="ECO:0000256" key="1">
    <source>
        <dbReference type="ARBA" id="ARBA00000085"/>
    </source>
</evidence>
<protein>
    <recommendedName>
        <fullName evidence="2">histidine kinase</fullName>
        <ecNumber evidence="2">2.7.13.3</ecNumber>
    </recommendedName>
</protein>
<dbReference type="SMART" id="SM00091">
    <property type="entry name" value="PAS"/>
    <property type="match status" value="4"/>
</dbReference>
<evidence type="ECO:0000256" key="2">
    <source>
        <dbReference type="ARBA" id="ARBA00012438"/>
    </source>
</evidence>
<comment type="caution">
    <text evidence="8">The sequence shown here is derived from an EMBL/GenBank/DDBJ whole genome shotgun (WGS) entry which is preliminary data.</text>
</comment>
<dbReference type="EMBL" id="BAAAGE010000001">
    <property type="protein sequence ID" value="GAA0718017.1"/>
    <property type="molecule type" value="Genomic_DNA"/>
</dbReference>
<dbReference type="NCBIfam" id="TIGR00229">
    <property type="entry name" value="sensory_box"/>
    <property type="match status" value="4"/>
</dbReference>
<dbReference type="InterPro" id="IPR001610">
    <property type="entry name" value="PAC"/>
</dbReference>
<dbReference type="PROSITE" id="PS50113">
    <property type="entry name" value="PAC"/>
    <property type="match status" value="3"/>
</dbReference>
<comment type="catalytic activity">
    <reaction evidence="1">
        <text>ATP + protein L-histidine = ADP + protein N-phospho-L-histidine.</text>
        <dbReference type="EC" id="2.7.13.3"/>
    </reaction>
</comment>
<keyword evidence="5" id="KW-0418">Kinase</keyword>
<dbReference type="SUPFAM" id="SSF55785">
    <property type="entry name" value="PYP-like sensor domain (PAS domain)"/>
    <property type="match status" value="4"/>
</dbReference>
<dbReference type="PRINTS" id="PR00344">
    <property type="entry name" value="BCTRLSENSOR"/>
</dbReference>
<keyword evidence="4" id="KW-0808">Transferase</keyword>
<dbReference type="SMART" id="SM00086">
    <property type="entry name" value="PAC"/>
    <property type="match status" value="4"/>
</dbReference>
<dbReference type="InterPro" id="IPR005467">
    <property type="entry name" value="His_kinase_dom"/>
</dbReference>
<sequence length="771" mass="90255">MTMKLTRVKDIAQDSNRDHYLKEELYGLIKTDSYIFDFIQEAALDGIWFWDLLDPDNVWMNPRYWTLFGYDPATKPHKTDAWQEIVFKEDLKNVYANFTAHAEDPSVPYDQIVRFKHKLGHTVWVRCRGVMLRDDQGKPVKMLGAHTDITNIKEKEEELRLQSAFFEHIIDGTGLGTWKWNVKTGETILNERWAEMIGYTLEELEPISLGTWLAHSTKEDQDRSNELLKEHFEKRTPYYECEFKMKHKNGEWIWVLDRGKVVSWDEEGNPEWMLGAHTDITEIKKKEEELRIQSAIFEHIIDGTDLGTWQWNPETGETIFNERWAEIIGYTLDEIGPISIDTWVKYTHPDDIQKSNTCLEEYFKGNTPIYECEVRMKHKNGGYVWILTKGKVVSWHEKRKPEWVFGSHQDITRKKQDFERNRLFIEQAPSAIAMFDKKMNYLAASQKWFQIYDIEGEDIIGKSYYNIFSKVSKIRKMNIAKCLKGMVIKNYEEKIHRKKGDFVWLSWELRPWYSDENEIGGIIIHVSDITRIKKEEELKSLLRVAEDQNRRLKNFAHIVSHNLKSHSGNFEMLLDLFLQENPEIRDNEIIRLFKTASLNLSDTIAHLNEVVLINTSLDKSLVPIDLKEAIDEVIRGVSAIAIESEVAINNQVNDNVRVMAVPAYLDSILLNFITNGIKYRSLERESYLTLSAVKEDKYMVLSIEDNGLGIDLRKHRSKLFGMYKTFHTEIKNARGIGLFITKNQVEAIGGKIEVSSEVDRGTTFKIYMRYE</sequence>
<dbReference type="Pfam" id="PF08448">
    <property type="entry name" value="PAS_4"/>
    <property type="match status" value="1"/>
</dbReference>
<evidence type="ECO:0000256" key="5">
    <source>
        <dbReference type="ARBA" id="ARBA00022777"/>
    </source>
</evidence>
<proteinExistence type="predicted"/>
<dbReference type="EC" id="2.7.13.3" evidence="2"/>
<feature type="domain" description="PAC" evidence="7">
    <location>
        <begin position="109"/>
        <end position="161"/>
    </location>
</feature>
<dbReference type="Gene3D" id="3.30.565.10">
    <property type="entry name" value="Histidine kinase-like ATPase, C-terminal domain"/>
    <property type="match status" value="1"/>
</dbReference>
<dbReference type="InterPro" id="IPR000700">
    <property type="entry name" value="PAS-assoc_C"/>
</dbReference>
<dbReference type="InterPro" id="IPR052162">
    <property type="entry name" value="Sensor_kinase/Photoreceptor"/>
</dbReference>
<feature type="domain" description="PAC" evidence="7">
    <location>
        <begin position="489"/>
        <end position="541"/>
    </location>
</feature>
<dbReference type="SMART" id="SM00387">
    <property type="entry name" value="HATPase_c"/>
    <property type="match status" value="1"/>
</dbReference>
<reference evidence="9" key="1">
    <citation type="journal article" date="2019" name="Int. J. Syst. Evol. Microbiol.">
        <title>The Global Catalogue of Microorganisms (GCM) 10K type strain sequencing project: providing services to taxonomists for standard genome sequencing and annotation.</title>
        <authorList>
            <consortium name="The Broad Institute Genomics Platform"/>
            <consortium name="The Broad Institute Genome Sequencing Center for Infectious Disease"/>
            <person name="Wu L."/>
            <person name="Ma J."/>
        </authorList>
    </citation>
    <scope>NUCLEOTIDE SEQUENCE [LARGE SCALE GENOMIC DNA]</scope>
    <source>
        <strain evidence="9">JCM 15974</strain>
    </source>
</reference>
<dbReference type="InterPro" id="IPR013656">
    <property type="entry name" value="PAS_4"/>
</dbReference>
<dbReference type="InterPro" id="IPR000014">
    <property type="entry name" value="PAS"/>
</dbReference>
<accession>A0ABP3TU65</accession>
<keyword evidence="3" id="KW-0597">Phosphoprotein</keyword>
<dbReference type="PROSITE" id="PS50109">
    <property type="entry name" value="HIS_KIN"/>
    <property type="match status" value="1"/>
</dbReference>
<dbReference type="Gene3D" id="3.30.450.20">
    <property type="entry name" value="PAS domain"/>
    <property type="match status" value="4"/>
</dbReference>